<organism evidence="2 3">
    <name type="scientific">Kibdelosporangium lantanae</name>
    <dbReference type="NCBI Taxonomy" id="1497396"/>
    <lineage>
        <taxon>Bacteria</taxon>
        <taxon>Bacillati</taxon>
        <taxon>Actinomycetota</taxon>
        <taxon>Actinomycetes</taxon>
        <taxon>Pseudonocardiales</taxon>
        <taxon>Pseudonocardiaceae</taxon>
        <taxon>Kibdelosporangium</taxon>
    </lineage>
</organism>
<accession>A0ABW3ML23</accession>
<protein>
    <submittedName>
        <fullName evidence="2">DUF2637 domain-containing protein</fullName>
    </submittedName>
</protein>
<keyword evidence="1" id="KW-1133">Transmembrane helix</keyword>
<dbReference type="InterPro" id="IPR021235">
    <property type="entry name" value="DUF2637"/>
</dbReference>
<keyword evidence="3" id="KW-1185">Reference proteome</keyword>
<keyword evidence="1" id="KW-0472">Membrane</keyword>
<dbReference type="Proteomes" id="UP001597045">
    <property type="component" value="Unassembled WGS sequence"/>
</dbReference>
<reference evidence="3" key="1">
    <citation type="journal article" date="2019" name="Int. J. Syst. Evol. Microbiol.">
        <title>The Global Catalogue of Microorganisms (GCM) 10K type strain sequencing project: providing services to taxonomists for standard genome sequencing and annotation.</title>
        <authorList>
            <consortium name="The Broad Institute Genomics Platform"/>
            <consortium name="The Broad Institute Genome Sequencing Center for Infectious Disease"/>
            <person name="Wu L."/>
            <person name="Ma J."/>
        </authorList>
    </citation>
    <scope>NUCLEOTIDE SEQUENCE [LARGE SCALE GENOMIC DNA]</scope>
    <source>
        <strain evidence="3">JCM 31486</strain>
    </source>
</reference>
<comment type="caution">
    <text evidence="2">The sequence shown here is derived from an EMBL/GenBank/DDBJ whole genome shotgun (WGS) entry which is preliminary data.</text>
</comment>
<feature type="non-terminal residue" evidence="2">
    <location>
        <position position="107"/>
    </location>
</feature>
<evidence type="ECO:0000256" key="1">
    <source>
        <dbReference type="SAM" id="Phobius"/>
    </source>
</evidence>
<evidence type="ECO:0000313" key="2">
    <source>
        <dbReference type="EMBL" id="MFD1050818.1"/>
    </source>
</evidence>
<keyword evidence="1" id="KW-0812">Transmembrane</keyword>
<gene>
    <name evidence="2" type="ORF">ACFQ1S_37435</name>
</gene>
<feature type="transmembrane region" description="Helical" evidence="1">
    <location>
        <begin position="28"/>
        <end position="46"/>
    </location>
</feature>
<proteinExistence type="predicted"/>
<feature type="transmembrane region" description="Helical" evidence="1">
    <location>
        <begin position="66"/>
        <end position="87"/>
    </location>
</feature>
<sequence>MSKRTPYRRLIYVDNSRSKQRLNRTQRAALFGAILIAFILACYGALGSYQTISALAAEADVPLPELVPLGIDGGLVGVVVLDLILAWTGDPVAWLRQLDRLSHVSCT</sequence>
<evidence type="ECO:0000313" key="3">
    <source>
        <dbReference type="Proteomes" id="UP001597045"/>
    </source>
</evidence>
<name>A0ABW3ML23_9PSEU</name>
<dbReference type="Pfam" id="PF10935">
    <property type="entry name" value="DUF2637"/>
    <property type="match status" value="1"/>
</dbReference>
<dbReference type="EMBL" id="JBHTIS010003113">
    <property type="protein sequence ID" value="MFD1050818.1"/>
    <property type="molecule type" value="Genomic_DNA"/>
</dbReference>